<dbReference type="PATRIC" id="fig|264451.4.peg.5139"/>
<reference evidence="3 4" key="1">
    <citation type="submission" date="2015-09" db="EMBL/GenBank/DDBJ databases">
        <title>Genome announcement of multiple Pseudomonas syringae strains.</title>
        <authorList>
            <person name="Thakur S."/>
            <person name="Wang P.W."/>
            <person name="Gong Y."/>
            <person name="Weir B.S."/>
            <person name="Guttman D.S."/>
        </authorList>
    </citation>
    <scope>NUCLEOTIDE SEQUENCE [LARGE SCALE GENOMIC DNA]</scope>
    <source>
        <strain evidence="3 4">ICMP17524</strain>
    </source>
</reference>
<evidence type="ECO:0000313" key="3">
    <source>
        <dbReference type="EMBL" id="KPW89085.1"/>
    </source>
</evidence>
<dbReference type="Proteomes" id="UP000050356">
    <property type="component" value="Unassembled WGS sequence"/>
</dbReference>
<dbReference type="EMBL" id="LJQA01000659">
    <property type="protein sequence ID" value="KPW89085.1"/>
    <property type="molecule type" value="Genomic_DNA"/>
</dbReference>
<comment type="caution">
    <text evidence="3">The sequence shown here is derived from an EMBL/GenBank/DDBJ whole genome shotgun (WGS) entry which is preliminary data.</text>
</comment>
<accession>A0A0P9MBK3</accession>
<feature type="compositionally biased region" description="Polar residues" evidence="1">
    <location>
        <begin position="42"/>
        <end position="52"/>
    </location>
</feature>
<proteinExistence type="predicted"/>
<keyword evidence="2" id="KW-0812">Transmembrane</keyword>
<evidence type="ECO:0000256" key="2">
    <source>
        <dbReference type="SAM" id="Phobius"/>
    </source>
</evidence>
<dbReference type="AlphaFoldDB" id="A0A0P9MBK3"/>
<gene>
    <name evidence="3" type="ORF">ALO50_103317</name>
</gene>
<keyword evidence="2" id="KW-0472">Membrane</keyword>
<name>A0A0P9MBK3_PSESX</name>
<evidence type="ECO:0000313" key="4">
    <source>
        <dbReference type="Proteomes" id="UP000050356"/>
    </source>
</evidence>
<sequence>MAPAEPSAVVVGSALLIFFFMSLKRVDEAPFSEHGPAGAAGKNSSGNSVRWS</sequence>
<protein>
    <submittedName>
        <fullName evidence="3">Uncharacterized protein</fullName>
    </submittedName>
</protein>
<keyword evidence="2" id="KW-1133">Transmembrane helix</keyword>
<organism evidence="3 4">
    <name type="scientific">Pseudomonas syringae pv. cerasicola</name>
    <dbReference type="NCBI Taxonomy" id="264451"/>
    <lineage>
        <taxon>Bacteria</taxon>
        <taxon>Pseudomonadati</taxon>
        <taxon>Pseudomonadota</taxon>
        <taxon>Gammaproteobacteria</taxon>
        <taxon>Pseudomonadales</taxon>
        <taxon>Pseudomonadaceae</taxon>
        <taxon>Pseudomonas</taxon>
        <taxon>Pseudomonas syringae</taxon>
    </lineage>
</organism>
<feature type="region of interest" description="Disordered" evidence="1">
    <location>
        <begin position="32"/>
        <end position="52"/>
    </location>
</feature>
<evidence type="ECO:0000256" key="1">
    <source>
        <dbReference type="SAM" id="MobiDB-lite"/>
    </source>
</evidence>
<feature type="transmembrane region" description="Helical" evidence="2">
    <location>
        <begin position="6"/>
        <end position="23"/>
    </location>
</feature>